<dbReference type="NCBIfam" id="TIGR00589">
    <property type="entry name" value="ogt"/>
    <property type="match status" value="1"/>
</dbReference>
<keyword evidence="6 9" id="KW-0227">DNA damage</keyword>
<comment type="caution">
    <text evidence="12">The sequence shown here is derived from an EMBL/GenBank/DDBJ whole genome shotgun (WGS) entry which is preliminary data.</text>
</comment>
<keyword evidence="5 9" id="KW-0808">Transferase</keyword>
<dbReference type="GO" id="GO:0006307">
    <property type="term" value="P:DNA alkylation repair"/>
    <property type="evidence" value="ECO:0007669"/>
    <property type="project" value="UniProtKB-UniRule"/>
</dbReference>
<dbReference type="PROSITE" id="PS00374">
    <property type="entry name" value="MGMT"/>
    <property type="match status" value="1"/>
</dbReference>
<dbReference type="STRING" id="258533.BN977_03891"/>
<evidence type="ECO:0000256" key="5">
    <source>
        <dbReference type="ARBA" id="ARBA00022679"/>
    </source>
</evidence>
<evidence type="ECO:0000259" key="10">
    <source>
        <dbReference type="Pfam" id="PF01035"/>
    </source>
</evidence>
<dbReference type="EMBL" id="CCBB010000003">
    <property type="protein sequence ID" value="CDO09071.1"/>
    <property type="molecule type" value="Genomic_DNA"/>
</dbReference>
<dbReference type="SUPFAM" id="SSF53155">
    <property type="entry name" value="Methylated DNA-protein cysteine methyltransferase domain"/>
    <property type="match status" value="1"/>
</dbReference>
<dbReference type="InterPro" id="IPR008332">
    <property type="entry name" value="MethylG_MeTrfase_N"/>
</dbReference>
<gene>
    <name evidence="12" type="ORF">BN977_03891</name>
</gene>
<dbReference type="InterPro" id="IPR014048">
    <property type="entry name" value="MethylDNA_cys_MeTrfase_DNA-bd"/>
</dbReference>
<comment type="similarity">
    <text evidence="2 9">Belongs to the MGMT family.</text>
</comment>
<dbReference type="AlphaFoldDB" id="W9B2R0"/>
<comment type="miscellaneous">
    <text evidence="9">This enzyme catalyzes only one turnover and therefore is not strictly catalytic. According to one definition, an enzyme is a biocatalyst that acts repeatedly and over many reaction cycles.</text>
</comment>
<dbReference type="Pfam" id="PF02870">
    <property type="entry name" value="Methyltransf_1N"/>
    <property type="match status" value="1"/>
</dbReference>
<feature type="domain" description="Methylguanine DNA methyltransferase ribonuclease-like" evidence="11">
    <location>
        <begin position="43"/>
        <end position="118"/>
    </location>
</feature>
<dbReference type="FunFam" id="1.10.10.10:FF:000214">
    <property type="entry name" value="Methylated-DNA--protein-cysteine methyltransferase"/>
    <property type="match status" value="1"/>
</dbReference>
<dbReference type="InterPro" id="IPR036388">
    <property type="entry name" value="WH-like_DNA-bd_sf"/>
</dbReference>
<comment type="subcellular location">
    <subcellularLocation>
        <location evidence="9">Cytoplasm</location>
    </subcellularLocation>
</comment>
<feature type="domain" description="Methylated-DNA-[protein]-cysteine S-methyltransferase DNA binding" evidence="10">
    <location>
        <begin position="125"/>
        <end position="203"/>
    </location>
</feature>
<dbReference type="InterPro" id="IPR036217">
    <property type="entry name" value="MethylDNA_cys_MeTrfase_DNAb"/>
</dbReference>
<keyword evidence="13" id="KW-1185">Reference proteome</keyword>
<dbReference type="PANTHER" id="PTHR10815:SF13">
    <property type="entry name" value="METHYLATED-DNA--PROTEIN-CYSTEINE METHYLTRANSFERASE"/>
    <property type="match status" value="1"/>
</dbReference>
<reference evidence="12" key="1">
    <citation type="submission" date="2014-03" db="EMBL/GenBank/DDBJ databases">
        <title>Draft Genome Sequence of Mycobacterium cosmeticum DSM 44829.</title>
        <authorList>
            <person name="Croce O."/>
            <person name="Robert C."/>
            <person name="Raoult D."/>
            <person name="Drancourt M."/>
        </authorList>
    </citation>
    <scope>NUCLEOTIDE SEQUENCE [LARGE SCALE GENOMIC DNA]</scope>
    <source>
        <strain evidence="12">DSM 44829</strain>
    </source>
</reference>
<dbReference type="GO" id="GO:0003908">
    <property type="term" value="F:methylated-DNA-[protein]-cysteine S-methyltransferase activity"/>
    <property type="evidence" value="ECO:0007669"/>
    <property type="project" value="UniProtKB-UniRule"/>
</dbReference>
<protein>
    <recommendedName>
        <fullName evidence="9">Methylated-DNA--protein-cysteine methyltransferase</fullName>
        <ecNumber evidence="9">2.1.1.63</ecNumber>
    </recommendedName>
    <alternativeName>
        <fullName evidence="9">6-O-methylguanine-DNA methyltransferase</fullName>
        <shortName evidence="9">MGMT</shortName>
    </alternativeName>
    <alternativeName>
        <fullName evidence="9">O-6-methylguanine-DNA-alkyltransferase</fullName>
    </alternativeName>
</protein>
<feature type="active site" description="Nucleophile; methyl group acceptor" evidence="9">
    <location>
        <position position="175"/>
    </location>
</feature>
<name>W9B2R0_MYCCO</name>
<evidence type="ECO:0000256" key="2">
    <source>
        <dbReference type="ARBA" id="ARBA00008711"/>
    </source>
</evidence>
<dbReference type="EC" id="2.1.1.63" evidence="9"/>
<comment type="catalytic activity">
    <reaction evidence="1 9">
        <text>a 4-O-methyl-thymidine in DNA + L-cysteinyl-[protein] = a thymidine in DNA + S-methyl-L-cysteinyl-[protein]</text>
        <dbReference type="Rhea" id="RHEA:53428"/>
        <dbReference type="Rhea" id="RHEA-COMP:10131"/>
        <dbReference type="Rhea" id="RHEA-COMP:10132"/>
        <dbReference type="Rhea" id="RHEA-COMP:13555"/>
        <dbReference type="Rhea" id="RHEA-COMP:13556"/>
        <dbReference type="ChEBI" id="CHEBI:29950"/>
        <dbReference type="ChEBI" id="CHEBI:82612"/>
        <dbReference type="ChEBI" id="CHEBI:137386"/>
        <dbReference type="ChEBI" id="CHEBI:137387"/>
        <dbReference type="EC" id="2.1.1.63"/>
    </reaction>
</comment>
<dbReference type="InterPro" id="IPR023546">
    <property type="entry name" value="MGMT"/>
</dbReference>
<comment type="catalytic activity">
    <reaction evidence="8 9">
        <text>a 6-O-methyl-2'-deoxyguanosine in DNA + L-cysteinyl-[protein] = S-methyl-L-cysteinyl-[protein] + a 2'-deoxyguanosine in DNA</text>
        <dbReference type="Rhea" id="RHEA:24000"/>
        <dbReference type="Rhea" id="RHEA-COMP:10131"/>
        <dbReference type="Rhea" id="RHEA-COMP:10132"/>
        <dbReference type="Rhea" id="RHEA-COMP:11367"/>
        <dbReference type="Rhea" id="RHEA-COMP:11368"/>
        <dbReference type="ChEBI" id="CHEBI:29950"/>
        <dbReference type="ChEBI" id="CHEBI:82612"/>
        <dbReference type="ChEBI" id="CHEBI:85445"/>
        <dbReference type="ChEBI" id="CHEBI:85448"/>
        <dbReference type="EC" id="2.1.1.63"/>
    </reaction>
</comment>
<dbReference type="Proteomes" id="UP000028870">
    <property type="component" value="Unassembled WGS sequence"/>
</dbReference>
<proteinExistence type="inferred from homology"/>
<evidence type="ECO:0000256" key="4">
    <source>
        <dbReference type="ARBA" id="ARBA00022603"/>
    </source>
</evidence>
<dbReference type="PANTHER" id="PTHR10815">
    <property type="entry name" value="METHYLATED-DNA--PROTEIN-CYSTEINE METHYLTRANSFERASE"/>
    <property type="match status" value="1"/>
</dbReference>
<evidence type="ECO:0000256" key="3">
    <source>
        <dbReference type="ARBA" id="ARBA00022490"/>
    </source>
</evidence>
<reference evidence="12" key="2">
    <citation type="submission" date="2014-03" db="EMBL/GenBank/DDBJ databases">
        <authorList>
            <person name="Urmite Genomes"/>
        </authorList>
    </citation>
    <scope>NUCLEOTIDE SEQUENCE</scope>
    <source>
        <strain evidence="12">DSM 44829</strain>
    </source>
</reference>
<dbReference type="Gene3D" id="1.10.10.10">
    <property type="entry name" value="Winged helix-like DNA-binding domain superfamily/Winged helix DNA-binding domain"/>
    <property type="match status" value="1"/>
</dbReference>
<evidence type="ECO:0000313" key="12">
    <source>
        <dbReference type="EMBL" id="CDO09071.1"/>
    </source>
</evidence>
<dbReference type="SUPFAM" id="SSF46767">
    <property type="entry name" value="Methylated DNA-protein cysteine methyltransferase, C-terminal domain"/>
    <property type="match status" value="1"/>
</dbReference>
<dbReference type="GO" id="GO:0005737">
    <property type="term" value="C:cytoplasm"/>
    <property type="evidence" value="ECO:0007669"/>
    <property type="project" value="UniProtKB-SubCell"/>
</dbReference>
<evidence type="ECO:0000313" key="13">
    <source>
        <dbReference type="Proteomes" id="UP000028870"/>
    </source>
</evidence>
<accession>W9B2R0</accession>
<dbReference type="InterPro" id="IPR036631">
    <property type="entry name" value="MGMT_N_sf"/>
</dbReference>
<evidence type="ECO:0000256" key="6">
    <source>
        <dbReference type="ARBA" id="ARBA00022763"/>
    </source>
</evidence>
<dbReference type="CDD" id="cd06445">
    <property type="entry name" value="ATase"/>
    <property type="match status" value="1"/>
</dbReference>
<dbReference type="InterPro" id="IPR001497">
    <property type="entry name" value="MethylDNA_cys_MeTrfase_AS"/>
</dbReference>
<evidence type="ECO:0000256" key="8">
    <source>
        <dbReference type="ARBA" id="ARBA00049348"/>
    </source>
</evidence>
<dbReference type="HAMAP" id="MF_00772">
    <property type="entry name" value="OGT"/>
    <property type="match status" value="1"/>
</dbReference>
<organism evidence="12 13">
    <name type="scientific">Mycolicibacterium cosmeticum</name>
    <dbReference type="NCBI Taxonomy" id="258533"/>
    <lineage>
        <taxon>Bacteria</taxon>
        <taxon>Bacillati</taxon>
        <taxon>Actinomycetota</taxon>
        <taxon>Actinomycetes</taxon>
        <taxon>Mycobacteriales</taxon>
        <taxon>Mycobacteriaceae</taxon>
        <taxon>Mycolicibacterium</taxon>
    </lineage>
</organism>
<evidence type="ECO:0000256" key="7">
    <source>
        <dbReference type="ARBA" id="ARBA00023204"/>
    </source>
</evidence>
<dbReference type="OrthoDB" id="9802228at2"/>
<dbReference type="Pfam" id="PF01035">
    <property type="entry name" value="DNA_binding_1"/>
    <property type="match status" value="1"/>
</dbReference>
<evidence type="ECO:0000259" key="11">
    <source>
        <dbReference type="Pfam" id="PF02870"/>
    </source>
</evidence>
<dbReference type="eggNOG" id="COG0350">
    <property type="taxonomic scope" value="Bacteria"/>
</dbReference>
<dbReference type="GO" id="GO:0032259">
    <property type="term" value="P:methylation"/>
    <property type="evidence" value="ECO:0007669"/>
    <property type="project" value="UniProtKB-KW"/>
</dbReference>
<evidence type="ECO:0000256" key="1">
    <source>
        <dbReference type="ARBA" id="ARBA00001286"/>
    </source>
</evidence>
<keyword evidence="7 9" id="KW-0234">DNA repair</keyword>
<evidence type="ECO:0000256" key="9">
    <source>
        <dbReference type="HAMAP-Rule" id="MF_00772"/>
    </source>
</evidence>
<keyword evidence="3 9" id="KW-0963">Cytoplasm</keyword>
<dbReference type="Gene3D" id="3.30.160.70">
    <property type="entry name" value="Methylated DNA-protein cysteine methyltransferase domain"/>
    <property type="match status" value="1"/>
</dbReference>
<sequence>MITDHHDVIGPLTAVTGADAGHLAALQHRLAAAAQRDGVLDIAYRVVDSPVGPLLIAATEVGLLRVAYANEGHDAVLQRLADKVSPRIVLAPDRLDTAARELEEYFAGARREFDVPLDWRLAAGFRGAVLAHLPEIGYGRTASYAAVAELAGNPKAVRAVGTACATNPLPVVVPCHRVVRSDGTMGGYLGGPQAKRLLLDLEAA</sequence>
<dbReference type="RefSeq" id="WP_036400671.1">
    <property type="nucleotide sequence ID" value="NZ_CCBB010000003.1"/>
</dbReference>
<comment type="function">
    <text evidence="9">Involved in the cellular defense against the biological effects of O6-methylguanine (O6-MeG) and O4-methylthymine (O4-MeT) in DNA. Repairs the methylated nucleobase in DNA by stoichiometrically transferring the methyl group to a cysteine residue in the enzyme. This is a suicide reaction: the enzyme is irreversibly inactivated.</text>
</comment>
<keyword evidence="4 9" id="KW-0489">Methyltransferase</keyword>